<dbReference type="Gene3D" id="1.10.620.20">
    <property type="entry name" value="Ribonucleotide Reductase, subunit A"/>
    <property type="match status" value="1"/>
</dbReference>
<reference evidence="1 2" key="1">
    <citation type="submission" date="2012-06" db="EMBL/GenBank/DDBJ databases">
        <title>Finished chromosome of genome of Crinalium epipsammum PCC 9333.</title>
        <authorList>
            <consortium name="US DOE Joint Genome Institute"/>
            <person name="Gugger M."/>
            <person name="Coursin T."/>
            <person name="Rippka R."/>
            <person name="Tandeau De Marsac N."/>
            <person name="Huntemann M."/>
            <person name="Wei C.-L."/>
            <person name="Han J."/>
            <person name="Detter J.C."/>
            <person name="Han C."/>
            <person name="Tapia R."/>
            <person name="Davenport K."/>
            <person name="Daligault H."/>
            <person name="Erkkila T."/>
            <person name="Gu W."/>
            <person name="Munk A.C.C."/>
            <person name="Teshima H."/>
            <person name="Xu Y."/>
            <person name="Chain P."/>
            <person name="Chen A."/>
            <person name="Krypides N."/>
            <person name="Mavromatis K."/>
            <person name="Markowitz V."/>
            <person name="Szeto E."/>
            <person name="Ivanova N."/>
            <person name="Mikhailova N."/>
            <person name="Ovchinnikova G."/>
            <person name="Pagani I."/>
            <person name="Pati A."/>
            <person name="Goodwin L."/>
            <person name="Peters L."/>
            <person name="Pitluck S."/>
            <person name="Woyke T."/>
            <person name="Kerfeld C."/>
        </authorList>
    </citation>
    <scope>NUCLEOTIDE SEQUENCE [LARGE SCALE GENOMIC DNA]</scope>
    <source>
        <strain evidence="1 2">PCC 9333</strain>
    </source>
</reference>
<keyword evidence="2" id="KW-1185">Reference proteome</keyword>
<dbReference type="CDD" id="cd00657">
    <property type="entry name" value="Ferritin_like"/>
    <property type="match status" value="1"/>
</dbReference>
<dbReference type="SUPFAM" id="SSF47240">
    <property type="entry name" value="Ferritin-like"/>
    <property type="match status" value="1"/>
</dbReference>
<dbReference type="EMBL" id="CP003620">
    <property type="protein sequence ID" value="AFZ13091.1"/>
    <property type="molecule type" value="Genomic_DNA"/>
</dbReference>
<accession>K9VYR6</accession>
<organism evidence="1 2">
    <name type="scientific">Crinalium epipsammum PCC 9333</name>
    <dbReference type="NCBI Taxonomy" id="1173022"/>
    <lineage>
        <taxon>Bacteria</taxon>
        <taxon>Bacillati</taxon>
        <taxon>Cyanobacteriota</taxon>
        <taxon>Cyanophyceae</taxon>
        <taxon>Gomontiellales</taxon>
        <taxon>Gomontiellaceae</taxon>
        <taxon>Crinalium</taxon>
    </lineage>
</organism>
<protein>
    <recommendedName>
        <fullName evidence="3">Ferritin-like domain-containing protein</fullName>
    </recommendedName>
</protein>
<dbReference type="InterPro" id="IPR009078">
    <property type="entry name" value="Ferritin-like_SF"/>
</dbReference>
<dbReference type="STRING" id="1173022.Cri9333_2219"/>
<dbReference type="RefSeq" id="WP_015203205.1">
    <property type="nucleotide sequence ID" value="NC_019753.1"/>
</dbReference>
<name>K9VYR6_9CYAN</name>
<evidence type="ECO:0000313" key="2">
    <source>
        <dbReference type="Proteomes" id="UP000010472"/>
    </source>
</evidence>
<evidence type="ECO:0008006" key="3">
    <source>
        <dbReference type="Google" id="ProtNLM"/>
    </source>
</evidence>
<dbReference type="KEGG" id="cep:Cri9333_2219"/>
<dbReference type="eggNOG" id="COG1633">
    <property type="taxonomic scope" value="Bacteria"/>
</dbReference>
<dbReference type="Proteomes" id="UP000010472">
    <property type="component" value="Chromosome"/>
</dbReference>
<dbReference type="AlphaFoldDB" id="K9VYR6"/>
<gene>
    <name evidence="1" type="ORF">Cri9333_2219</name>
</gene>
<dbReference type="GO" id="GO:0016491">
    <property type="term" value="F:oxidoreductase activity"/>
    <property type="evidence" value="ECO:0007669"/>
    <property type="project" value="InterPro"/>
</dbReference>
<proteinExistence type="predicted"/>
<dbReference type="HOGENOM" id="CLU_923532_0_0_3"/>
<sequence length="326" mass="36620">MNADERRFNTSHFSQINCAIQDRLKAKTVAGLNLSHISSDDKIGRVLSSALKSRLGSDLSYSEFDSYQYWHPEYFNLHQVTIFQDASEEEKAAILHIANRDLLEEAYFIEKAGMGYMAKMVLLAETIEERMLYALFSSDEVSHFAQISNFLPPQEVIGKDNAFLSLLEEVAEIADKTVLLFVLQVVLEGWGLSHYRSLAKSCQNPALSAVFQGFLQDESRHHAAGVTLFEQIAVDDASRDAILQILTLFLRMVQVGPQGVVAAIEKVKGDLSRQQKIRIFEELDTENHSGSRLNILRSLMQTEGGQIVQDLEQLGAFQPFSAERCV</sequence>
<dbReference type="PATRIC" id="fig|1173022.3.peg.2400"/>
<evidence type="ECO:0000313" key="1">
    <source>
        <dbReference type="EMBL" id="AFZ13091.1"/>
    </source>
</evidence>
<dbReference type="InterPro" id="IPR012348">
    <property type="entry name" value="RNR-like"/>
</dbReference>